<name>A0AAV7SE23_PLEWA</name>
<sequence>MDAIQALLNNIKLKIDVLLCADLHKVTDKVTTVEGQLTGLQAVNKLENQVQDLTKEHADMEAKLENQEGRACRNNIRITEVPERAEGHCTECLSNYFTIERAHKVPT</sequence>
<keyword evidence="1" id="KW-0175">Coiled coil</keyword>
<evidence type="ECO:0000313" key="3">
    <source>
        <dbReference type="Proteomes" id="UP001066276"/>
    </source>
</evidence>
<dbReference type="Proteomes" id="UP001066276">
    <property type="component" value="Chromosome 4_2"/>
</dbReference>
<accession>A0AAV7SE23</accession>
<reference evidence="2" key="1">
    <citation type="journal article" date="2022" name="bioRxiv">
        <title>Sequencing and chromosome-scale assembly of the giantPleurodeles waltlgenome.</title>
        <authorList>
            <person name="Brown T."/>
            <person name="Elewa A."/>
            <person name="Iarovenko S."/>
            <person name="Subramanian E."/>
            <person name="Araus A.J."/>
            <person name="Petzold A."/>
            <person name="Susuki M."/>
            <person name="Suzuki K.-i.T."/>
            <person name="Hayashi T."/>
            <person name="Toyoda A."/>
            <person name="Oliveira C."/>
            <person name="Osipova E."/>
            <person name="Leigh N.D."/>
            <person name="Simon A."/>
            <person name="Yun M.H."/>
        </authorList>
    </citation>
    <scope>NUCLEOTIDE SEQUENCE</scope>
    <source>
        <strain evidence="2">20211129_DDA</strain>
        <tissue evidence="2">Liver</tissue>
    </source>
</reference>
<proteinExistence type="predicted"/>
<protein>
    <submittedName>
        <fullName evidence="2">Uncharacterized protein</fullName>
    </submittedName>
</protein>
<evidence type="ECO:0000313" key="2">
    <source>
        <dbReference type="EMBL" id="KAJ1162277.1"/>
    </source>
</evidence>
<feature type="coiled-coil region" evidence="1">
    <location>
        <begin position="43"/>
        <end position="70"/>
    </location>
</feature>
<keyword evidence="3" id="KW-1185">Reference proteome</keyword>
<organism evidence="2 3">
    <name type="scientific">Pleurodeles waltl</name>
    <name type="common">Iberian ribbed newt</name>
    <dbReference type="NCBI Taxonomy" id="8319"/>
    <lineage>
        <taxon>Eukaryota</taxon>
        <taxon>Metazoa</taxon>
        <taxon>Chordata</taxon>
        <taxon>Craniata</taxon>
        <taxon>Vertebrata</taxon>
        <taxon>Euteleostomi</taxon>
        <taxon>Amphibia</taxon>
        <taxon>Batrachia</taxon>
        <taxon>Caudata</taxon>
        <taxon>Salamandroidea</taxon>
        <taxon>Salamandridae</taxon>
        <taxon>Pleurodelinae</taxon>
        <taxon>Pleurodeles</taxon>
    </lineage>
</organism>
<gene>
    <name evidence="2" type="ORF">NDU88_002745</name>
</gene>
<dbReference type="AlphaFoldDB" id="A0AAV7SE23"/>
<evidence type="ECO:0000256" key="1">
    <source>
        <dbReference type="SAM" id="Coils"/>
    </source>
</evidence>
<dbReference type="EMBL" id="JANPWB010000008">
    <property type="protein sequence ID" value="KAJ1162277.1"/>
    <property type="molecule type" value="Genomic_DNA"/>
</dbReference>
<comment type="caution">
    <text evidence="2">The sequence shown here is derived from an EMBL/GenBank/DDBJ whole genome shotgun (WGS) entry which is preliminary data.</text>
</comment>